<dbReference type="SUPFAM" id="SSF55856">
    <property type="entry name" value="Cytochrome b5-like heme/steroid binding domain"/>
    <property type="match status" value="1"/>
</dbReference>
<evidence type="ECO:0000256" key="4">
    <source>
        <dbReference type="RuleBase" id="RU362121"/>
    </source>
</evidence>
<dbReference type="PANTHER" id="PTHR46237">
    <property type="entry name" value="CYTOCHROME B5 REDUCTASE 4 FAMILY MEMBER"/>
    <property type="match status" value="1"/>
</dbReference>
<organism evidence="7 8">
    <name type="scientific">Tothia fuscella</name>
    <dbReference type="NCBI Taxonomy" id="1048955"/>
    <lineage>
        <taxon>Eukaryota</taxon>
        <taxon>Fungi</taxon>
        <taxon>Dikarya</taxon>
        <taxon>Ascomycota</taxon>
        <taxon>Pezizomycotina</taxon>
        <taxon>Dothideomycetes</taxon>
        <taxon>Pleosporomycetidae</taxon>
        <taxon>Venturiales</taxon>
        <taxon>Cylindrosympodiaceae</taxon>
        <taxon>Tothia</taxon>
    </lineage>
</organism>
<dbReference type="InterPro" id="IPR018506">
    <property type="entry name" value="Cyt_B5_heme-BS"/>
</dbReference>
<feature type="region of interest" description="Disordered" evidence="5">
    <location>
        <begin position="22"/>
        <end position="178"/>
    </location>
</feature>
<keyword evidence="8" id="KW-1185">Reference proteome</keyword>
<dbReference type="Gene3D" id="3.10.120.10">
    <property type="entry name" value="Cytochrome b5-like heme/steroid binding domain"/>
    <property type="match status" value="1"/>
</dbReference>
<dbReference type="SMART" id="SM01117">
    <property type="entry name" value="Cyt-b5"/>
    <property type="match status" value="1"/>
</dbReference>
<protein>
    <recommendedName>
        <fullName evidence="6">Cytochrome b5 heme-binding domain-containing protein</fullName>
    </recommendedName>
</protein>
<gene>
    <name evidence="7" type="ORF">EJ08DRAFT_577730</name>
</gene>
<feature type="compositionally biased region" description="Polar residues" evidence="5">
    <location>
        <begin position="103"/>
        <end position="126"/>
    </location>
</feature>
<dbReference type="GO" id="GO:0020037">
    <property type="term" value="F:heme binding"/>
    <property type="evidence" value="ECO:0007669"/>
    <property type="project" value="UniProtKB-UniRule"/>
</dbReference>
<dbReference type="GO" id="GO:0004128">
    <property type="term" value="F:cytochrome-b5 reductase activity, acting on NAD(P)H"/>
    <property type="evidence" value="ECO:0007669"/>
    <property type="project" value="TreeGrafter"/>
</dbReference>
<accession>A0A9P4U4Y1</accession>
<evidence type="ECO:0000256" key="1">
    <source>
        <dbReference type="ARBA" id="ARBA00022617"/>
    </source>
</evidence>
<evidence type="ECO:0000256" key="3">
    <source>
        <dbReference type="ARBA" id="ARBA00023004"/>
    </source>
</evidence>
<reference evidence="7" key="1">
    <citation type="journal article" date="2020" name="Stud. Mycol.">
        <title>101 Dothideomycetes genomes: a test case for predicting lifestyles and emergence of pathogens.</title>
        <authorList>
            <person name="Haridas S."/>
            <person name="Albert R."/>
            <person name="Binder M."/>
            <person name="Bloem J."/>
            <person name="Labutti K."/>
            <person name="Salamov A."/>
            <person name="Andreopoulos B."/>
            <person name="Baker S."/>
            <person name="Barry K."/>
            <person name="Bills G."/>
            <person name="Bluhm B."/>
            <person name="Cannon C."/>
            <person name="Castanera R."/>
            <person name="Culley D."/>
            <person name="Daum C."/>
            <person name="Ezra D."/>
            <person name="Gonzalez J."/>
            <person name="Henrissat B."/>
            <person name="Kuo A."/>
            <person name="Liang C."/>
            <person name="Lipzen A."/>
            <person name="Lutzoni F."/>
            <person name="Magnuson J."/>
            <person name="Mondo S."/>
            <person name="Nolan M."/>
            <person name="Ohm R."/>
            <person name="Pangilinan J."/>
            <person name="Park H.-J."/>
            <person name="Ramirez L."/>
            <person name="Alfaro M."/>
            <person name="Sun H."/>
            <person name="Tritt A."/>
            <person name="Yoshinaga Y."/>
            <person name="Zwiers L.-H."/>
            <person name="Turgeon B."/>
            <person name="Goodwin S."/>
            <person name="Spatafora J."/>
            <person name="Crous P."/>
            <person name="Grigoriev I."/>
        </authorList>
    </citation>
    <scope>NUCLEOTIDE SEQUENCE</scope>
    <source>
        <strain evidence="7">CBS 130266</strain>
    </source>
</reference>
<evidence type="ECO:0000256" key="2">
    <source>
        <dbReference type="ARBA" id="ARBA00022723"/>
    </source>
</evidence>
<feature type="compositionally biased region" description="Basic and acidic residues" evidence="5">
    <location>
        <begin position="22"/>
        <end position="54"/>
    </location>
</feature>
<sequence>MFSFFRKSPAVKAVDDLGVSVNEEKEHQKRERDSNLISEAHKTRERTPEIKKSADLSPDATPKPEPVAKRILPPVPSFSLSNGDSDDDSEDEGDNAAPPSFPAVNSAQRASAPKSSLKTTSLQAPTNGFIKPPVPQFTAPSPRLPQPLRTPPSLAAGLRVPTTGPLPNRGPPTKPTAGGLAVPPGSIATSIPNPRKKVLLKPGHSPLDWAHLQKSSANLSGVDRLQRVTPTMLKHFNGRKGRPAWSSYQGKVYNITPYIPFHPGGEGELKRAAGKDGGKLFMEVHPWVNWDNMLNECLVGIMIGENEGVERGGGLDEMD</sequence>
<keyword evidence="2 4" id="KW-0479">Metal-binding</keyword>
<dbReference type="InterPro" id="IPR001199">
    <property type="entry name" value="Cyt_B5-like_heme/steroid-bd"/>
</dbReference>
<dbReference type="GO" id="GO:0005737">
    <property type="term" value="C:cytoplasm"/>
    <property type="evidence" value="ECO:0007669"/>
    <property type="project" value="TreeGrafter"/>
</dbReference>
<dbReference type="Pfam" id="PF00173">
    <property type="entry name" value="Cyt-b5"/>
    <property type="match status" value="1"/>
</dbReference>
<evidence type="ECO:0000313" key="8">
    <source>
        <dbReference type="Proteomes" id="UP000800235"/>
    </source>
</evidence>
<dbReference type="GO" id="GO:0046872">
    <property type="term" value="F:metal ion binding"/>
    <property type="evidence" value="ECO:0007669"/>
    <property type="project" value="UniProtKB-UniRule"/>
</dbReference>
<evidence type="ECO:0000313" key="7">
    <source>
        <dbReference type="EMBL" id="KAF2437136.1"/>
    </source>
</evidence>
<name>A0A9P4U4Y1_9PEZI</name>
<feature type="domain" description="Cytochrome b5 heme-binding" evidence="6">
    <location>
        <begin position="234"/>
        <end position="303"/>
    </location>
</feature>
<dbReference type="PANTHER" id="PTHR46237:SF1">
    <property type="entry name" value="CYTOCHROME B5 REDUCTASE 4"/>
    <property type="match status" value="1"/>
</dbReference>
<dbReference type="PROSITE" id="PS00191">
    <property type="entry name" value="CYTOCHROME_B5_1"/>
    <property type="match status" value="1"/>
</dbReference>
<comment type="similarity">
    <text evidence="4">Belongs to the cytochrome b5 family.</text>
</comment>
<dbReference type="InterPro" id="IPR036400">
    <property type="entry name" value="Cyt_B5-like_heme/steroid_sf"/>
</dbReference>
<dbReference type="OrthoDB" id="432299at2759"/>
<evidence type="ECO:0000256" key="5">
    <source>
        <dbReference type="SAM" id="MobiDB-lite"/>
    </source>
</evidence>
<dbReference type="PROSITE" id="PS50255">
    <property type="entry name" value="CYTOCHROME_B5_2"/>
    <property type="match status" value="1"/>
</dbReference>
<comment type="caution">
    <text evidence="7">The sequence shown here is derived from an EMBL/GenBank/DDBJ whole genome shotgun (WGS) entry which is preliminary data.</text>
</comment>
<dbReference type="FunFam" id="3.10.120.10:FF:000001">
    <property type="entry name" value="Cytochrome b5 reductase 4"/>
    <property type="match status" value="1"/>
</dbReference>
<evidence type="ECO:0000259" key="6">
    <source>
        <dbReference type="PROSITE" id="PS50255"/>
    </source>
</evidence>
<keyword evidence="1 4" id="KW-0349">Heme</keyword>
<keyword evidence="3 4" id="KW-0408">Iron</keyword>
<dbReference type="AlphaFoldDB" id="A0A9P4U4Y1"/>
<dbReference type="InterPro" id="IPR051872">
    <property type="entry name" value="Cytochrome_b5/Flavoprotein_Rdt"/>
</dbReference>
<dbReference type="Proteomes" id="UP000800235">
    <property type="component" value="Unassembled WGS sequence"/>
</dbReference>
<dbReference type="EMBL" id="MU007009">
    <property type="protein sequence ID" value="KAF2437136.1"/>
    <property type="molecule type" value="Genomic_DNA"/>
</dbReference>
<feature type="compositionally biased region" description="Acidic residues" evidence="5">
    <location>
        <begin position="84"/>
        <end position="94"/>
    </location>
</feature>
<proteinExistence type="inferred from homology"/>